<dbReference type="InterPro" id="IPR037056">
    <property type="entry name" value="RNase_H1_N_sf"/>
</dbReference>
<reference evidence="12 13" key="1">
    <citation type="submission" date="2016-11" db="EMBL/GenBank/DDBJ databases">
        <title>The macronuclear genome of Stentor coeruleus: a giant cell with tiny introns.</title>
        <authorList>
            <person name="Slabodnick M."/>
            <person name="Ruby J.G."/>
            <person name="Reiff S.B."/>
            <person name="Swart E.C."/>
            <person name="Gosai S."/>
            <person name="Prabakaran S."/>
            <person name="Witkowska E."/>
            <person name="Larue G.E."/>
            <person name="Fisher S."/>
            <person name="Freeman R.M."/>
            <person name="Gunawardena J."/>
            <person name="Chu W."/>
            <person name="Stover N.A."/>
            <person name="Gregory B.D."/>
            <person name="Nowacki M."/>
            <person name="Derisi J."/>
            <person name="Roy S.W."/>
            <person name="Marshall W.F."/>
            <person name="Sood P."/>
        </authorList>
    </citation>
    <scope>NUCLEOTIDE SEQUENCE [LARGE SCALE GENOMIC DNA]</scope>
    <source>
        <strain evidence="12">WM001</strain>
    </source>
</reference>
<dbReference type="EMBL" id="MPUH01001266">
    <property type="protein sequence ID" value="OMJ68898.1"/>
    <property type="molecule type" value="Genomic_DNA"/>
</dbReference>
<dbReference type="PROSITE" id="PS50879">
    <property type="entry name" value="RNASE_H_1"/>
    <property type="match status" value="1"/>
</dbReference>
<keyword evidence="13" id="KW-1185">Reference proteome</keyword>
<dbReference type="PANTHER" id="PTHR46387:SF2">
    <property type="entry name" value="RIBONUCLEASE HI"/>
    <property type="match status" value="1"/>
</dbReference>
<accession>A0A1R2AWK8</accession>
<feature type="domain" description="RNase H type-1" evidence="11">
    <location>
        <begin position="59"/>
        <end position="190"/>
    </location>
</feature>
<evidence type="ECO:0000256" key="10">
    <source>
        <dbReference type="ARBA" id="ARBA00022842"/>
    </source>
</evidence>
<sequence length="195" mass="21986">MSLNKAFYAVRKGRKPGIYLSWPECLKQVSEFKGAEYKKFSSLVDAEDFITFKEKFLDKLNTYLVFCDGGSRSNPGIAGCGAAILLNNKIISSSYEYLGKKVTNNVAEYKGLILGMNIALANDLNTIEVLMDSNLIVKQMKNEWKVHEPDLQVLHKSAKDKSSNFLDFKINYIPRERNSIADELANLAMDLSKQN</sequence>
<evidence type="ECO:0000256" key="7">
    <source>
        <dbReference type="ARBA" id="ARBA00022723"/>
    </source>
</evidence>
<dbReference type="Proteomes" id="UP000187209">
    <property type="component" value="Unassembled WGS sequence"/>
</dbReference>
<evidence type="ECO:0000256" key="9">
    <source>
        <dbReference type="ARBA" id="ARBA00022801"/>
    </source>
</evidence>
<evidence type="ECO:0000256" key="2">
    <source>
        <dbReference type="ARBA" id="ARBA00004065"/>
    </source>
</evidence>
<dbReference type="Pfam" id="PF01693">
    <property type="entry name" value="Cauli_VI"/>
    <property type="match status" value="1"/>
</dbReference>
<keyword evidence="7" id="KW-0479">Metal-binding</keyword>
<evidence type="ECO:0000256" key="8">
    <source>
        <dbReference type="ARBA" id="ARBA00022759"/>
    </source>
</evidence>
<keyword evidence="6" id="KW-0540">Nuclease</keyword>
<comment type="cofactor">
    <cofactor evidence="1">
        <name>Mg(2+)</name>
        <dbReference type="ChEBI" id="CHEBI:18420"/>
    </cofactor>
</comment>
<dbReference type="InterPro" id="IPR002156">
    <property type="entry name" value="RNaseH_domain"/>
</dbReference>
<dbReference type="SUPFAM" id="SSF55658">
    <property type="entry name" value="L9 N-domain-like"/>
    <property type="match status" value="1"/>
</dbReference>
<dbReference type="GO" id="GO:0003676">
    <property type="term" value="F:nucleic acid binding"/>
    <property type="evidence" value="ECO:0007669"/>
    <property type="project" value="InterPro"/>
</dbReference>
<evidence type="ECO:0000313" key="12">
    <source>
        <dbReference type="EMBL" id="OMJ68898.1"/>
    </source>
</evidence>
<dbReference type="InterPro" id="IPR036397">
    <property type="entry name" value="RNaseH_sf"/>
</dbReference>
<keyword evidence="9" id="KW-0378">Hydrolase</keyword>
<dbReference type="Gene3D" id="3.40.970.10">
    <property type="entry name" value="Ribonuclease H1, N-terminal domain"/>
    <property type="match status" value="1"/>
</dbReference>
<dbReference type="FunFam" id="3.40.970.10:FF:000002">
    <property type="entry name" value="Ribonuclease H"/>
    <property type="match status" value="1"/>
</dbReference>
<evidence type="ECO:0000256" key="3">
    <source>
        <dbReference type="ARBA" id="ARBA00005300"/>
    </source>
</evidence>
<dbReference type="EC" id="3.1.26.4" evidence="4"/>
<dbReference type="InterPro" id="IPR009027">
    <property type="entry name" value="Ribosomal_bL9/RNase_H1_N"/>
</dbReference>
<evidence type="ECO:0000313" key="13">
    <source>
        <dbReference type="Proteomes" id="UP000187209"/>
    </source>
</evidence>
<proteinExistence type="inferred from homology"/>
<dbReference type="PANTHER" id="PTHR46387">
    <property type="entry name" value="POLYNUCLEOTIDYL TRANSFERASE, RIBONUCLEASE H-LIKE SUPERFAMILY PROTEIN"/>
    <property type="match status" value="1"/>
</dbReference>
<name>A0A1R2AWK8_9CILI</name>
<organism evidence="12 13">
    <name type="scientific">Stentor coeruleus</name>
    <dbReference type="NCBI Taxonomy" id="5963"/>
    <lineage>
        <taxon>Eukaryota</taxon>
        <taxon>Sar</taxon>
        <taxon>Alveolata</taxon>
        <taxon>Ciliophora</taxon>
        <taxon>Postciliodesmatophora</taxon>
        <taxon>Heterotrichea</taxon>
        <taxon>Heterotrichida</taxon>
        <taxon>Stentoridae</taxon>
        <taxon>Stentor</taxon>
    </lineage>
</organism>
<protein>
    <recommendedName>
        <fullName evidence="5">Ribonuclease H</fullName>
        <ecNumber evidence="4">3.1.26.4</ecNumber>
    </recommendedName>
</protein>
<dbReference type="GO" id="GO:0004523">
    <property type="term" value="F:RNA-DNA hybrid ribonuclease activity"/>
    <property type="evidence" value="ECO:0007669"/>
    <property type="project" value="UniProtKB-EC"/>
</dbReference>
<evidence type="ECO:0000256" key="5">
    <source>
        <dbReference type="ARBA" id="ARBA00017721"/>
    </source>
</evidence>
<evidence type="ECO:0000256" key="1">
    <source>
        <dbReference type="ARBA" id="ARBA00001946"/>
    </source>
</evidence>
<keyword evidence="10" id="KW-0460">Magnesium</keyword>
<evidence type="ECO:0000256" key="4">
    <source>
        <dbReference type="ARBA" id="ARBA00012180"/>
    </source>
</evidence>
<dbReference type="CDD" id="cd09279">
    <property type="entry name" value="RNase_HI_like"/>
    <property type="match status" value="1"/>
</dbReference>
<dbReference type="GO" id="GO:0046872">
    <property type="term" value="F:metal ion binding"/>
    <property type="evidence" value="ECO:0007669"/>
    <property type="project" value="UniProtKB-KW"/>
</dbReference>
<evidence type="ECO:0000259" key="11">
    <source>
        <dbReference type="PROSITE" id="PS50879"/>
    </source>
</evidence>
<dbReference type="InterPro" id="IPR012337">
    <property type="entry name" value="RNaseH-like_sf"/>
</dbReference>
<dbReference type="OrthoDB" id="296442at2759"/>
<comment type="similarity">
    <text evidence="3">Belongs to the RNase H family.</text>
</comment>
<comment type="caution">
    <text evidence="12">The sequence shown here is derived from an EMBL/GenBank/DDBJ whole genome shotgun (WGS) entry which is preliminary data.</text>
</comment>
<evidence type="ECO:0000256" key="6">
    <source>
        <dbReference type="ARBA" id="ARBA00022722"/>
    </source>
</evidence>
<dbReference type="InterPro" id="IPR011320">
    <property type="entry name" value="RNase_H1_N"/>
</dbReference>
<dbReference type="Gene3D" id="3.30.420.10">
    <property type="entry name" value="Ribonuclease H-like superfamily/Ribonuclease H"/>
    <property type="match status" value="1"/>
</dbReference>
<dbReference type="SUPFAM" id="SSF53098">
    <property type="entry name" value="Ribonuclease H-like"/>
    <property type="match status" value="1"/>
</dbReference>
<dbReference type="AlphaFoldDB" id="A0A1R2AWK8"/>
<keyword evidence="8" id="KW-0255">Endonuclease</keyword>
<comment type="function">
    <text evidence="2">Endonuclease that specifically degrades the RNA of RNA-DNA hybrids.</text>
</comment>
<gene>
    <name evidence="12" type="ORF">SteCoe_33515</name>
</gene>
<dbReference type="Pfam" id="PF13456">
    <property type="entry name" value="RVT_3"/>
    <property type="match status" value="1"/>
</dbReference>